<dbReference type="Gene3D" id="3.30.40.10">
    <property type="entry name" value="Zinc/RING finger domain, C3HC4 (zinc finger)"/>
    <property type="match status" value="1"/>
</dbReference>
<protein>
    <submittedName>
        <fullName evidence="7">TRAF-interacting protein</fullName>
    </submittedName>
</protein>
<dbReference type="InterPro" id="IPR052639">
    <property type="entry name" value="TRAIP_ubiq-protein_ligase"/>
</dbReference>
<dbReference type="SUPFAM" id="SSF57850">
    <property type="entry name" value="RING/U-box"/>
    <property type="match status" value="1"/>
</dbReference>
<dbReference type="InterPro" id="IPR001841">
    <property type="entry name" value="Znf_RING"/>
</dbReference>
<evidence type="ECO:0000256" key="4">
    <source>
        <dbReference type="SAM" id="Coils"/>
    </source>
</evidence>
<dbReference type="PROSITE" id="PS50089">
    <property type="entry name" value="ZF_RING_2"/>
    <property type="match status" value="1"/>
</dbReference>
<dbReference type="AlphaFoldDB" id="A0A0A1WWJ9"/>
<dbReference type="Pfam" id="PF13639">
    <property type="entry name" value="zf-RING_2"/>
    <property type="match status" value="1"/>
</dbReference>
<reference evidence="7" key="1">
    <citation type="submission" date="2014-11" db="EMBL/GenBank/DDBJ databases">
        <authorList>
            <person name="Geib S."/>
        </authorList>
    </citation>
    <scope>NUCLEOTIDE SEQUENCE</scope>
</reference>
<dbReference type="PANTHER" id="PTHR46569">
    <property type="entry name" value="E3 UBIQUITIN-PROTEIN LIGASE TRAIP"/>
    <property type="match status" value="1"/>
</dbReference>
<dbReference type="GO" id="GO:0090734">
    <property type="term" value="C:site of DNA damage"/>
    <property type="evidence" value="ECO:0007669"/>
    <property type="project" value="TreeGrafter"/>
</dbReference>
<dbReference type="GO" id="GO:0016567">
    <property type="term" value="P:protein ubiquitination"/>
    <property type="evidence" value="ECO:0007669"/>
    <property type="project" value="TreeGrafter"/>
</dbReference>
<evidence type="ECO:0000256" key="1">
    <source>
        <dbReference type="ARBA" id="ARBA00022771"/>
    </source>
</evidence>
<evidence type="ECO:0000313" key="7">
    <source>
        <dbReference type="EMBL" id="JAD02880.1"/>
    </source>
</evidence>
<feature type="coiled-coil region" evidence="4">
    <location>
        <begin position="146"/>
        <end position="226"/>
    </location>
</feature>
<dbReference type="SMART" id="SM00184">
    <property type="entry name" value="RING"/>
    <property type="match status" value="1"/>
</dbReference>
<dbReference type="GO" id="GO:0031297">
    <property type="term" value="P:replication fork processing"/>
    <property type="evidence" value="ECO:0007669"/>
    <property type="project" value="TreeGrafter"/>
</dbReference>
<feature type="compositionally biased region" description="Acidic residues" evidence="5">
    <location>
        <begin position="579"/>
        <end position="590"/>
    </location>
</feature>
<keyword evidence="4" id="KW-0175">Coiled coil</keyword>
<feature type="region of interest" description="Disordered" evidence="5">
    <location>
        <begin position="569"/>
        <end position="590"/>
    </location>
</feature>
<reference evidence="7" key="2">
    <citation type="journal article" date="2015" name="Gigascience">
        <title>Reconstructing a comprehensive transcriptome assembly of a white-pupal translocated strain of the pest fruit fly Bactrocera cucurbitae.</title>
        <authorList>
            <person name="Sim S.B."/>
            <person name="Calla B."/>
            <person name="Hall B."/>
            <person name="DeRego T."/>
            <person name="Geib S.M."/>
        </authorList>
    </citation>
    <scope>NUCLEOTIDE SEQUENCE</scope>
</reference>
<name>A0A0A1WWJ9_ZEUCU</name>
<dbReference type="InterPro" id="IPR013083">
    <property type="entry name" value="Znf_RING/FYVE/PHD"/>
</dbReference>
<keyword evidence="2" id="KW-0862">Zinc</keyword>
<evidence type="ECO:0000256" key="3">
    <source>
        <dbReference type="PROSITE-ProRule" id="PRU00175"/>
    </source>
</evidence>
<dbReference type="EMBL" id="GBXI01011412">
    <property type="protein sequence ID" value="JAD02880.1"/>
    <property type="molecule type" value="Transcribed_RNA"/>
</dbReference>
<organism evidence="7">
    <name type="scientific">Zeugodacus cucurbitae</name>
    <name type="common">Melon fruit fly</name>
    <name type="synonym">Bactrocera cucurbitae</name>
    <dbReference type="NCBI Taxonomy" id="28588"/>
    <lineage>
        <taxon>Eukaryota</taxon>
        <taxon>Metazoa</taxon>
        <taxon>Ecdysozoa</taxon>
        <taxon>Arthropoda</taxon>
        <taxon>Hexapoda</taxon>
        <taxon>Insecta</taxon>
        <taxon>Pterygota</taxon>
        <taxon>Neoptera</taxon>
        <taxon>Endopterygota</taxon>
        <taxon>Diptera</taxon>
        <taxon>Brachycera</taxon>
        <taxon>Muscomorpha</taxon>
        <taxon>Tephritoidea</taxon>
        <taxon>Tephritidae</taxon>
        <taxon>Zeugodacus</taxon>
        <taxon>Zeugodacus</taxon>
    </lineage>
</organism>
<evidence type="ECO:0000256" key="5">
    <source>
        <dbReference type="SAM" id="MobiDB-lite"/>
    </source>
</evidence>
<keyword evidence="1 3" id="KW-0479">Metal-binding</keyword>
<sequence>MPALTCVICSEVYKNGDVICSTSCGHVFHLECMDQWQRRETSCPQCRLRNPQTHRLYIDFDETATDIKYNEIKAQLDTTEKSRSELQFQLDTTEIDFSNLQLLLSESEEKVLELEYKNGFLKAQNDSREQALAKATEESKELFVTINSLEDSLKEVQLEKEHLQLKFEKIREANNKLASSVERNESFLGNIRRQYEAVESGLKIKIEKLNEEVFTKAALIEQLENRIREHGSNSQNTQTYSDQRNNTTEMIINKLKIERELEQSLDKIVELENNHIREKEVLNLKIESLKADNERKDTEIANRKEEHAQMFTRLSSLSSKATEMALRKRIELLKTKLEETRCELENTLKNSAEMNLVISKLKADSKLVKSVNSSVVNNYTAIQPQSTIASSTNPIVEKSNENTSVVIRGIPDSDIKNPLADTVLMFTDKMELPCTAADIKDVFKLNNVFRMRNNLHQDKTTLLVTFTTLNMKIKFLVNKSKLRNRSIIISAYVDNETNDLFHYAKLLKPLGYHIFCKNNMVIARDRNHGEIKINTKMEVDNMIKQSNQQISDNQKISLTGAKQENVIHKSDAKENEQLSAEECDDQFYRN</sequence>
<proteinExistence type="predicted"/>
<dbReference type="PANTHER" id="PTHR46569:SF1">
    <property type="entry name" value="E3 UBIQUITIN-PROTEIN LIGASE RFWD3-RELATED"/>
    <property type="match status" value="1"/>
</dbReference>
<accession>A0A0A1WWJ9</accession>
<feature type="coiled-coil region" evidence="4">
    <location>
        <begin position="254"/>
        <end position="350"/>
    </location>
</feature>
<feature type="domain" description="RING-type" evidence="6">
    <location>
        <begin position="6"/>
        <end position="47"/>
    </location>
</feature>
<evidence type="ECO:0000259" key="6">
    <source>
        <dbReference type="PROSITE" id="PS50089"/>
    </source>
</evidence>
<gene>
    <name evidence="7" type="primary">TRAIP</name>
    <name evidence="7" type="ORF">g.6475</name>
</gene>
<keyword evidence="1 3" id="KW-0863">Zinc-finger</keyword>
<dbReference type="GO" id="GO:0005634">
    <property type="term" value="C:nucleus"/>
    <property type="evidence" value="ECO:0007669"/>
    <property type="project" value="TreeGrafter"/>
</dbReference>
<evidence type="ECO:0000256" key="2">
    <source>
        <dbReference type="ARBA" id="ARBA00022833"/>
    </source>
</evidence>
<dbReference type="SMR" id="A0A0A1WWJ9"/>
<dbReference type="GO" id="GO:0061630">
    <property type="term" value="F:ubiquitin protein ligase activity"/>
    <property type="evidence" value="ECO:0007669"/>
    <property type="project" value="TreeGrafter"/>
</dbReference>
<dbReference type="GO" id="GO:0008270">
    <property type="term" value="F:zinc ion binding"/>
    <property type="evidence" value="ECO:0007669"/>
    <property type="project" value="UniProtKB-KW"/>
</dbReference>